<protein>
    <submittedName>
        <fullName evidence="4">Glycosyltransferase family 1 protein</fullName>
    </submittedName>
</protein>
<reference evidence="5" key="1">
    <citation type="submission" date="2024-03" db="EMBL/GenBank/DDBJ databases">
        <title>Chitinophaga horti sp. nov., isolated from garden soil.</title>
        <authorList>
            <person name="Lee D.S."/>
            <person name="Han D.M."/>
            <person name="Baek J.H."/>
            <person name="Choi D.G."/>
            <person name="Jeon J.H."/>
            <person name="Jeon C.O."/>
        </authorList>
    </citation>
    <scope>NUCLEOTIDE SEQUENCE [LARGE SCALE GENOMIC DNA]</scope>
    <source>
        <strain evidence="5">GPA1</strain>
    </source>
</reference>
<keyword evidence="1" id="KW-0808">Transferase</keyword>
<dbReference type="CDD" id="cd03809">
    <property type="entry name" value="GT4_MtfB-like"/>
    <property type="match status" value="1"/>
</dbReference>
<evidence type="ECO:0000259" key="2">
    <source>
        <dbReference type="Pfam" id="PF00534"/>
    </source>
</evidence>
<dbReference type="RefSeq" id="WP_341838621.1">
    <property type="nucleotide sequence ID" value="NZ_CP149822.1"/>
</dbReference>
<dbReference type="EMBL" id="CP149822">
    <property type="protein sequence ID" value="WZN43826.1"/>
    <property type="molecule type" value="Genomic_DNA"/>
</dbReference>
<dbReference type="PANTHER" id="PTHR46401:SF2">
    <property type="entry name" value="GLYCOSYLTRANSFERASE WBBK-RELATED"/>
    <property type="match status" value="1"/>
</dbReference>
<name>A0ABZ2YZ97_9BACT</name>
<accession>A0ABZ2YZ97</accession>
<evidence type="ECO:0000313" key="5">
    <source>
        <dbReference type="Proteomes" id="UP001485459"/>
    </source>
</evidence>
<dbReference type="Pfam" id="PF13439">
    <property type="entry name" value="Glyco_transf_4"/>
    <property type="match status" value="1"/>
</dbReference>
<organism evidence="4 5">
    <name type="scientific">Chitinophaga pollutisoli</name>
    <dbReference type="NCBI Taxonomy" id="3133966"/>
    <lineage>
        <taxon>Bacteria</taxon>
        <taxon>Pseudomonadati</taxon>
        <taxon>Bacteroidota</taxon>
        <taxon>Chitinophagia</taxon>
        <taxon>Chitinophagales</taxon>
        <taxon>Chitinophagaceae</taxon>
        <taxon>Chitinophaga</taxon>
    </lineage>
</organism>
<dbReference type="InterPro" id="IPR028098">
    <property type="entry name" value="Glyco_trans_4-like_N"/>
</dbReference>
<dbReference type="Pfam" id="PF00534">
    <property type="entry name" value="Glycos_transf_1"/>
    <property type="match status" value="1"/>
</dbReference>
<keyword evidence="5" id="KW-1185">Reference proteome</keyword>
<dbReference type="Proteomes" id="UP001485459">
    <property type="component" value="Chromosome"/>
</dbReference>
<dbReference type="InterPro" id="IPR001296">
    <property type="entry name" value="Glyco_trans_1"/>
</dbReference>
<evidence type="ECO:0000313" key="4">
    <source>
        <dbReference type="EMBL" id="WZN43826.1"/>
    </source>
</evidence>
<evidence type="ECO:0000256" key="1">
    <source>
        <dbReference type="ARBA" id="ARBA00022679"/>
    </source>
</evidence>
<dbReference type="Gene3D" id="3.40.50.2000">
    <property type="entry name" value="Glycogen Phosphorylase B"/>
    <property type="match status" value="2"/>
</dbReference>
<dbReference type="SUPFAM" id="SSF53756">
    <property type="entry name" value="UDP-Glycosyltransferase/glycogen phosphorylase"/>
    <property type="match status" value="1"/>
</dbReference>
<feature type="domain" description="Glycosyltransferase subfamily 4-like N-terminal" evidence="3">
    <location>
        <begin position="15"/>
        <end position="173"/>
    </location>
</feature>
<proteinExistence type="predicted"/>
<gene>
    <name evidence="4" type="ORF">WJU16_12415</name>
</gene>
<feature type="domain" description="Glycosyl transferase family 1" evidence="2">
    <location>
        <begin position="193"/>
        <end position="344"/>
    </location>
</feature>
<dbReference type="PANTHER" id="PTHR46401">
    <property type="entry name" value="GLYCOSYLTRANSFERASE WBBK-RELATED"/>
    <property type="match status" value="1"/>
</dbReference>
<evidence type="ECO:0000259" key="3">
    <source>
        <dbReference type="Pfam" id="PF13439"/>
    </source>
</evidence>
<sequence>MKVSFDHQIFTMQRYGGISRYFANICNSLQEREDAECKLLVLYSRNQYIQDRQFPMSPFLGERLLKKNSNLAKWNEKYARHHIRKNDFDILHPTYYHPYFLEGLKKPFVITVHDMIHELFPEYFSTNEVYVRYKRETISRADHLIAISASTENDLQRIYNIPESKISVVHHGYQDNPALLNADDTSSFQPPFRDYVLFVGDRAGYKNFGRFVQAVKPVLERYDIHLVCAGGGDFGAAEHEMLYRAGIQHRAKQVSASEAQLNALYQHALAFVYPSLYEGFGLPILEAFRNNCPIITSNTSCFKEVGGDAAIYFDPYQVEDMTKAIDAVINSKELYGQLRAKGTERLGLFTMERCMEGTMEVYRKLV</sequence>